<dbReference type="EnsemblPlants" id="AET5Gv20147200.2">
    <property type="protein sequence ID" value="AET5Gv20147200.2"/>
    <property type="gene ID" value="AET5Gv20147200"/>
</dbReference>
<dbReference type="InterPro" id="IPR025836">
    <property type="entry name" value="Zn_knuckle_CX2CX4HX4C"/>
</dbReference>
<reference evidence="2" key="5">
    <citation type="journal article" date="2021" name="G3 (Bethesda)">
        <title>Aegilops tauschii genome assembly Aet v5.0 features greater sequence contiguity and improved annotation.</title>
        <authorList>
            <person name="Wang L."/>
            <person name="Zhu T."/>
            <person name="Rodriguez J.C."/>
            <person name="Deal K.R."/>
            <person name="Dubcovsky J."/>
            <person name="McGuire P.E."/>
            <person name="Lux T."/>
            <person name="Spannagl M."/>
            <person name="Mayer K.F.X."/>
            <person name="Baldrich P."/>
            <person name="Meyers B.C."/>
            <person name="Huo N."/>
            <person name="Gu Y.Q."/>
            <person name="Zhou H."/>
            <person name="Devos K.M."/>
            <person name="Bennetzen J.L."/>
            <person name="Unver T."/>
            <person name="Budak H."/>
            <person name="Gulick P.J."/>
            <person name="Galiba G."/>
            <person name="Kalapos B."/>
            <person name="Nelson D.R."/>
            <person name="Li P."/>
            <person name="You F.M."/>
            <person name="Luo M.C."/>
            <person name="Dvorak J."/>
        </authorList>
    </citation>
    <scope>NUCLEOTIDE SEQUENCE [LARGE SCALE GENOMIC DNA]</scope>
    <source>
        <strain evidence="2">cv. AL8/78</strain>
    </source>
</reference>
<accession>A0A453JPH6</accession>
<evidence type="ECO:0000313" key="2">
    <source>
        <dbReference type="EnsemblPlants" id="AET5Gv20147200.2"/>
    </source>
</evidence>
<dbReference type="Pfam" id="PF14392">
    <property type="entry name" value="zf-CCHC_4"/>
    <property type="match status" value="1"/>
</dbReference>
<evidence type="ECO:0000313" key="3">
    <source>
        <dbReference type="Proteomes" id="UP000015105"/>
    </source>
</evidence>
<dbReference type="PANTHER" id="PTHR31286">
    <property type="entry name" value="GLYCINE-RICH CELL WALL STRUCTURAL PROTEIN 1.8-LIKE"/>
    <property type="match status" value="1"/>
</dbReference>
<reference evidence="3" key="2">
    <citation type="journal article" date="2017" name="Nat. Plants">
        <title>The Aegilops tauschii genome reveals multiple impacts of transposons.</title>
        <authorList>
            <person name="Zhao G."/>
            <person name="Zou C."/>
            <person name="Li K."/>
            <person name="Wang K."/>
            <person name="Li T."/>
            <person name="Gao L."/>
            <person name="Zhang X."/>
            <person name="Wang H."/>
            <person name="Yang Z."/>
            <person name="Liu X."/>
            <person name="Jiang W."/>
            <person name="Mao L."/>
            <person name="Kong X."/>
            <person name="Jiao Y."/>
            <person name="Jia J."/>
        </authorList>
    </citation>
    <scope>NUCLEOTIDE SEQUENCE [LARGE SCALE GENOMIC DNA]</scope>
    <source>
        <strain evidence="3">cv. AL8/78</strain>
    </source>
</reference>
<dbReference type="Proteomes" id="UP000015105">
    <property type="component" value="Chromosome 5D"/>
</dbReference>
<keyword evidence="3" id="KW-1185">Reference proteome</keyword>
<reference evidence="2" key="4">
    <citation type="submission" date="2019-03" db="UniProtKB">
        <authorList>
            <consortium name="EnsemblPlants"/>
        </authorList>
    </citation>
    <scope>IDENTIFICATION</scope>
</reference>
<reference evidence="3" key="1">
    <citation type="journal article" date="2014" name="Science">
        <title>Ancient hybridizations among the ancestral genomes of bread wheat.</title>
        <authorList>
            <consortium name="International Wheat Genome Sequencing Consortium,"/>
            <person name="Marcussen T."/>
            <person name="Sandve S.R."/>
            <person name="Heier L."/>
            <person name="Spannagl M."/>
            <person name="Pfeifer M."/>
            <person name="Jakobsen K.S."/>
            <person name="Wulff B.B."/>
            <person name="Steuernagel B."/>
            <person name="Mayer K.F."/>
            <person name="Olsen O.A."/>
        </authorList>
    </citation>
    <scope>NUCLEOTIDE SEQUENCE [LARGE SCALE GENOMIC DNA]</scope>
    <source>
        <strain evidence="3">cv. AL8/78</strain>
    </source>
</reference>
<protein>
    <recommendedName>
        <fullName evidence="1">Zinc knuckle CX2CX4HX4C domain-containing protein</fullName>
    </recommendedName>
</protein>
<name>A0A453JPH6_AEGTS</name>
<dbReference type="PANTHER" id="PTHR31286:SF167">
    <property type="entry name" value="OS09G0268800 PROTEIN"/>
    <property type="match status" value="1"/>
</dbReference>
<dbReference type="Gramene" id="AET5Gv20147200.2">
    <property type="protein sequence ID" value="AET5Gv20147200.2"/>
    <property type="gene ID" value="AET5Gv20147200"/>
</dbReference>
<dbReference type="InterPro" id="IPR040256">
    <property type="entry name" value="At4g02000-like"/>
</dbReference>
<dbReference type="STRING" id="200361.A0A453JPH6"/>
<dbReference type="AlphaFoldDB" id="A0A453JPH6"/>
<organism evidence="2 3">
    <name type="scientific">Aegilops tauschii subsp. strangulata</name>
    <name type="common">Goatgrass</name>
    <dbReference type="NCBI Taxonomy" id="200361"/>
    <lineage>
        <taxon>Eukaryota</taxon>
        <taxon>Viridiplantae</taxon>
        <taxon>Streptophyta</taxon>
        <taxon>Embryophyta</taxon>
        <taxon>Tracheophyta</taxon>
        <taxon>Spermatophyta</taxon>
        <taxon>Magnoliopsida</taxon>
        <taxon>Liliopsida</taxon>
        <taxon>Poales</taxon>
        <taxon>Poaceae</taxon>
        <taxon>BOP clade</taxon>
        <taxon>Pooideae</taxon>
        <taxon>Triticodae</taxon>
        <taxon>Triticeae</taxon>
        <taxon>Triticinae</taxon>
        <taxon>Aegilops</taxon>
    </lineage>
</organism>
<sequence>MAATSNAFSSTNLGSQGRDDDLGDFFNKLDLHEEEFDDVVVEEEAPELLEEIRWVALARVQTMQNFSQSAFYKDMRAAWNCSQVVRFRPIGPNLFVVQVYCLGDWDRIMGQGPWLFRNMAVLLVPYDGFTNAEEVPIDYMPIWLQIHKLPDGYCRHDLIVKLLRSAGEVLETRLNGNSRGDYVRVRVKHDIRKPLTKFVSIVKGETHKVYAVRYEKLARFCSACGIIGHGHKE</sequence>
<feature type="domain" description="Zinc knuckle CX2CX4HX4C" evidence="1">
    <location>
        <begin position="190"/>
        <end position="232"/>
    </location>
</feature>
<evidence type="ECO:0000259" key="1">
    <source>
        <dbReference type="Pfam" id="PF14392"/>
    </source>
</evidence>
<reference evidence="2" key="3">
    <citation type="journal article" date="2017" name="Nature">
        <title>Genome sequence of the progenitor of the wheat D genome Aegilops tauschii.</title>
        <authorList>
            <person name="Luo M.C."/>
            <person name="Gu Y.Q."/>
            <person name="Puiu D."/>
            <person name="Wang H."/>
            <person name="Twardziok S.O."/>
            <person name="Deal K.R."/>
            <person name="Huo N."/>
            <person name="Zhu T."/>
            <person name="Wang L."/>
            <person name="Wang Y."/>
            <person name="McGuire P.E."/>
            <person name="Liu S."/>
            <person name="Long H."/>
            <person name="Ramasamy R.K."/>
            <person name="Rodriguez J.C."/>
            <person name="Van S.L."/>
            <person name="Yuan L."/>
            <person name="Wang Z."/>
            <person name="Xia Z."/>
            <person name="Xiao L."/>
            <person name="Anderson O.D."/>
            <person name="Ouyang S."/>
            <person name="Liang Y."/>
            <person name="Zimin A.V."/>
            <person name="Pertea G."/>
            <person name="Qi P."/>
            <person name="Bennetzen J.L."/>
            <person name="Dai X."/>
            <person name="Dawson M.W."/>
            <person name="Muller H.G."/>
            <person name="Kugler K."/>
            <person name="Rivarola-Duarte L."/>
            <person name="Spannagl M."/>
            <person name="Mayer K.F.X."/>
            <person name="Lu F.H."/>
            <person name="Bevan M.W."/>
            <person name="Leroy P."/>
            <person name="Li P."/>
            <person name="You F.M."/>
            <person name="Sun Q."/>
            <person name="Liu Z."/>
            <person name="Lyons E."/>
            <person name="Wicker T."/>
            <person name="Salzberg S.L."/>
            <person name="Devos K.M."/>
            <person name="Dvorak J."/>
        </authorList>
    </citation>
    <scope>NUCLEOTIDE SEQUENCE [LARGE SCALE GENOMIC DNA]</scope>
    <source>
        <strain evidence="2">cv. AL8/78</strain>
    </source>
</reference>
<proteinExistence type="predicted"/>